<dbReference type="Pfam" id="PF01663">
    <property type="entry name" value="Phosphodiest"/>
    <property type="match status" value="1"/>
</dbReference>
<accession>A0A8T8WCI9</accession>
<dbReference type="PANTHER" id="PTHR10151:SF120">
    <property type="entry name" value="BIS(5'-ADENOSYL)-TRIPHOSPHATASE"/>
    <property type="match status" value="1"/>
</dbReference>
<dbReference type="InterPro" id="IPR017850">
    <property type="entry name" value="Alkaline_phosphatase_core_sf"/>
</dbReference>
<evidence type="ECO:0000313" key="2">
    <source>
        <dbReference type="EMBL" id="QZP37516.1"/>
    </source>
</evidence>
<dbReference type="Proteomes" id="UP000826254">
    <property type="component" value="Chromosome"/>
</dbReference>
<proteinExistence type="predicted"/>
<dbReference type="KEGG" id="hmp:K6T50_14760"/>
<dbReference type="EMBL" id="CP081958">
    <property type="protein sequence ID" value="QZP37516.1"/>
    <property type="molecule type" value="Genomic_DNA"/>
</dbReference>
<dbReference type="GO" id="GO:0016787">
    <property type="term" value="F:hydrolase activity"/>
    <property type="evidence" value="ECO:0007669"/>
    <property type="project" value="UniProtKB-ARBA"/>
</dbReference>
<dbReference type="AlphaFoldDB" id="A0A8T8WCI9"/>
<dbReference type="InterPro" id="IPR002591">
    <property type="entry name" value="Phosphodiest/P_Trfase"/>
</dbReference>
<dbReference type="GeneID" id="67179428"/>
<feature type="region of interest" description="Disordered" evidence="1">
    <location>
        <begin position="473"/>
        <end position="501"/>
    </location>
</feature>
<gene>
    <name evidence="2" type="ORF">K6T50_14760</name>
</gene>
<organism evidence="2 3">
    <name type="scientific">Halobaculum magnesiiphilum</name>
    <dbReference type="NCBI Taxonomy" id="1017351"/>
    <lineage>
        <taxon>Archaea</taxon>
        <taxon>Methanobacteriati</taxon>
        <taxon>Methanobacteriota</taxon>
        <taxon>Stenosarchaea group</taxon>
        <taxon>Halobacteria</taxon>
        <taxon>Halobacteriales</taxon>
        <taxon>Haloferacaceae</taxon>
        <taxon>Halobaculum</taxon>
    </lineage>
</organism>
<reference evidence="2 3" key="1">
    <citation type="journal article" date="2021" name="Int. J. Syst. Evol. Microbiol.">
        <title>Halobaculum halophilum sp. nov. and Halobaculum salinum sp. nov., isolated from salt lake and saline soil.</title>
        <authorList>
            <person name="Cui H.L."/>
            <person name="Shi X.W."/>
            <person name="Yin X.M."/>
            <person name="Yang X.Y."/>
            <person name="Hou J."/>
            <person name="Zhu L."/>
        </authorList>
    </citation>
    <scope>NUCLEOTIDE SEQUENCE [LARGE SCALE GENOMIC DNA]</scope>
    <source>
        <strain evidence="2 3">NBRC 109044</strain>
    </source>
</reference>
<dbReference type="PANTHER" id="PTHR10151">
    <property type="entry name" value="ECTONUCLEOTIDE PYROPHOSPHATASE/PHOSPHODIESTERASE"/>
    <property type="match status" value="1"/>
</dbReference>
<protein>
    <submittedName>
        <fullName evidence="2">Alkaline phosphatase family protein</fullName>
    </submittedName>
</protein>
<feature type="compositionally biased region" description="Basic and acidic residues" evidence="1">
    <location>
        <begin position="487"/>
        <end position="501"/>
    </location>
</feature>
<evidence type="ECO:0000313" key="3">
    <source>
        <dbReference type="Proteomes" id="UP000826254"/>
    </source>
</evidence>
<dbReference type="RefSeq" id="WP_222607325.1">
    <property type="nucleotide sequence ID" value="NZ_CP081958.1"/>
</dbReference>
<keyword evidence="3" id="KW-1185">Reference proteome</keyword>
<name>A0A8T8WCI9_9EURY</name>
<dbReference type="SUPFAM" id="SSF53649">
    <property type="entry name" value="Alkaline phosphatase-like"/>
    <property type="match status" value="1"/>
</dbReference>
<sequence>MELLVVGLDGLSYNMLDRFDIDPKYIGRVTEEGVSGDLMSVDTPTTLPAWTSFQTGTDPGTHGLTNMIQQSADYDVSPFETNETEAAVYDYLDDTVLINLPASIGREPSAEDTHLVSAMLAKDKADAVPPHLRELDSYDDYILDHDKSLKKRPSVYFDHVCDITRRRRDFAREAFDEYDPRFGFVLFSTPDWAGHLLSNFSDDAERATYYRQLLTVVDECTADLAGLADNVLLMSDHGFEKKTRNIHVNDWLADRGYLQVEEERVTPQHLAVAAAKAVGKRSDWVYERIRRVYNYIIGTSVGQSLQEAAESEVDYPNSRAWELRYGCLFINDDRFDQPNVDDPEALKRELKEELATITGPDGEPAFRDVLFAEEAYADPGEWAPDVIARPAPGGYPTMLDSPTDEPVSQTNNYNHRYRGMIAAEGPAFCTDETVEGLSIVDILPTLMHVLCEPVSPTFDGSVRHDLLAEERAVETMSPTDVPRPRLRTADETSQTERDEAVEERLADLGYIE</sequence>
<evidence type="ECO:0000256" key="1">
    <source>
        <dbReference type="SAM" id="MobiDB-lite"/>
    </source>
</evidence>
<dbReference type="Gene3D" id="3.40.720.10">
    <property type="entry name" value="Alkaline Phosphatase, subunit A"/>
    <property type="match status" value="1"/>
</dbReference>